<name>A0A3D8PCD9_9RHOB</name>
<keyword evidence="1" id="KW-0812">Transmembrane</keyword>
<evidence type="ECO:0000256" key="1">
    <source>
        <dbReference type="SAM" id="Phobius"/>
    </source>
</evidence>
<reference evidence="2 3" key="1">
    <citation type="submission" date="2018-05" db="EMBL/GenBank/DDBJ databases">
        <title>Whole genome sequencing of Paracoccus thiocyanatus SST.</title>
        <authorList>
            <person name="Ghosh W."/>
            <person name="Rameez M.J."/>
            <person name="Roy C."/>
        </authorList>
    </citation>
    <scope>NUCLEOTIDE SEQUENCE [LARGE SCALE GENOMIC DNA]</scope>
    <source>
        <strain evidence="2 3">SST</strain>
    </source>
</reference>
<keyword evidence="1" id="KW-1133">Transmembrane helix</keyword>
<evidence type="ECO:0000313" key="2">
    <source>
        <dbReference type="EMBL" id="RDW12829.1"/>
    </source>
</evidence>
<keyword evidence="3" id="KW-1185">Reference proteome</keyword>
<dbReference type="RefSeq" id="WP_115756168.1">
    <property type="nucleotide sequence ID" value="NZ_QFCQ01000064.1"/>
</dbReference>
<dbReference type="AlphaFoldDB" id="A0A3D8PCD9"/>
<organism evidence="2 3">
    <name type="scientific">Paracoccus thiocyanatus</name>
    <dbReference type="NCBI Taxonomy" id="34006"/>
    <lineage>
        <taxon>Bacteria</taxon>
        <taxon>Pseudomonadati</taxon>
        <taxon>Pseudomonadota</taxon>
        <taxon>Alphaproteobacteria</taxon>
        <taxon>Rhodobacterales</taxon>
        <taxon>Paracoccaceae</taxon>
        <taxon>Paracoccus</taxon>
    </lineage>
</organism>
<accession>A0A3D8PCD9</accession>
<proteinExistence type="predicted"/>
<feature type="transmembrane region" description="Helical" evidence="1">
    <location>
        <begin position="33"/>
        <end position="52"/>
    </location>
</feature>
<dbReference type="Proteomes" id="UP000256679">
    <property type="component" value="Unassembled WGS sequence"/>
</dbReference>
<sequence>MSRQNPIPPLRDDGLQIDEDRGFQERFWRLQRIAWLIFGAICILAILGLTGSGGPLRGTSLRLDGAQVDLPRISRWEAADEISITFTAPAGPPTLRIGPEFFDKFSVERIQPEPQATSLTAAGQVLTFPAQGPGPYRVTMDIRAFHFGLADFDIAAGADSRRARILILP</sequence>
<keyword evidence="1" id="KW-0472">Membrane</keyword>
<comment type="caution">
    <text evidence="2">The sequence shown here is derived from an EMBL/GenBank/DDBJ whole genome shotgun (WGS) entry which is preliminary data.</text>
</comment>
<dbReference type="EMBL" id="QFCQ01000064">
    <property type="protein sequence ID" value="RDW12829.1"/>
    <property type="molecule type" value="Genomic_DNA"/>
</dbReference>
<gene>
    <name evidence="2" type="ORF">DIE28_11520</name>
</gene>
<protein>
    <submittedName>
        <fullName evidence="2">Uncharacterized protein</fullName>
    </submittedName>
</protein>
<evidence type="ECO:0000313" key="3">
    <source>
        <dbReference type="Proteomes" id="UP000256679"/>
    </source>
</evidence>